<feature type="domain" description="F5/8 type C" evidence="6">
    <location>
        <begin position="126"/>
        <end position="269"/>
    </location>
</feature>
<reference evidence="9" key="2">
    <citation type="submission" date="2023-07" db="EMBL/GenBank/DDBJ databases">
        <title>Shewanella mangrovi sp. nov., an acetaldehyde- degrading bacterium isolated from mangrove sediment.</title>
        <authorList>
            <person name="Liu Y."/>
        </authorList>
    </citation>
    <scope>NUCLEOTIDE SEQUENCE [LARGE SCALE GENOMIC DNA]</scope>
    <source>
        <strain evidence="9">C32</strain>
    </source>
</reference>
<reference evidence="8 9" key="1">
    <citation type="submission" date="2022-02" db="EMBL/GenBank/DDBJ databases">
        <authorList>
            <person name="Zhuang L."/>
        </authorList>
    </citation>
    <scope>NUCLEOTIDE SEQUENCE [LARGE SCALE GENOMIC DNA]</scope>
    <source>
        <strain evidence="8 9">C32</strain>
    </source>
</reference>
<accession>A0ABT2FS16</accession>
<keyword evidence="2 4" id="KW-0479">Metal-binding</keyword>
<dbReference type="PANTHER" id="PTHR30600:SF4">
    <property type="entry name" value="CYTOCHROME C DOMAIN-CONTAINING PROTEIN"/>
    <property type="match status" value="1"/>
</dbReference>
<evidence type="ECO:0000313" key="9">
    <source>
        <dbReference type="Proteomes" id="UP001201549"/>
    </source>
</evidence>
<dbReference type="PROSITE" id="PS50022">
    <property type="entry name" value="FA58C_3"/>
    <property type="match status" value="1"/>
</dbReference>
<evidence type="ECO:0000256" key="2">
    <source>
        <dbReference type="ARBA" id="ARBA00022723"/>
    </source>
</evidence>
<evidence type="ECO:0000256" key="4">
    <source>
        <dbReference type="PROSITE-ProRule" id="PRU00433"/>
    </source>
</evidence>
<evidence type="ECO:0000256" key="5">
    <source>
        <dbReference type="SAM" id="MobiDB-lite"/>
    </source>
</evidence>
<evidence type="ECO:0000256" key="1">
    <source>
        <dbReference type="ARBA" id="ARBA00022617"/>
    </source>
</evidence>
<dbReference type="SUPFAM" id="SSF49785">
    <property type="entry name" value="Galactose-binding domain-like"/>
    <property type="match status" value="1"/>
</dbReference>
<dbReference type="InterPro" id="IPR036909">
    <property type="entry name" value="Cyt_c-like_dom_sf"/>
</dbReference>
<evidence type="ECO:0000313" key="8">
    <source>
        <dbReference type="EMBL" id="MCS4558420.1"/>
    </source>
</evidence>
<feature type="region of interest" description="Disordered" evidence="5">
    <location>
        <begin position="36"/>
        <end position="83"/>
    </location>
</feature>
<evidence type="ECO:0000259" key="6">
    <source>
        <dbReference type="PROSITE" id="PS50022"/>
    </source>
</evidence>
<dbReference type="EMBL" id="JAKOGG010000021">
    <property type="protein sequence ID" value="MCS4558420.1"/>
    <property type="molecule type" value="Genomic_DNA"/>
</dbReference>
<protein>
    <submittedName>
        <fullName evidence="8">Discoidin domain-containing protein</fullName>
    </submittedName>
</protein>
<dbReference type="InterPro" id="IPR010538">
    <property type="entry name" value="DHOR"/>
</dbReference>
<feature type="compositionally biased region" description="Pro residues" evidence="5">
    <location>
        <begin position="45"/>
        <end position="55"/>
    </location>
</feature>
<dbReference type="PANTHER" id="PTHR30600">
    <property type="entry name" value="CYTOCHROME C PEROXIDASE-RELATED"/>
    <property type="match status" value="1"/>
</dbReference>
<dbReference type="InterPro" id="IPR009056">
    <property type="entry name" value="Cyt_c-like_dom"/>
</dbReference>
<comment type="caution">
    <text evidence="8">The sequence shown here is derived from an EMBL/GenBank/DDBJ whole genome shotgun (WGS) entry which is preliminary data.</text>
</comment>
<dbReference type="RefSeq" id="WP_238898239.1">
    <property type="nucleotide sequence ID" value="NZ_JAKOGG010000021.1"/>
</dbReference>
<gene>
    <name evidence="8" type="ORF">L9G74_18445</name>
</gene>
<evidence type="ECO:0000256" key="3">
    <source>
        <dbReference type="ARBA" id="ARBA00023004"/>
    </source>
</evidence>
<dbReference type="Proteomes" id="UP001201549">
    <property type="component" value="Unassembled WGS sequence"/>
</dbReference>
<keyword evidence="9" id="KW-1185">Reference proteome</keyword>
<dbReference type="InterPro" id="IPR000421">
    <property type="entry name" value="FA58C"/>
</dbReference>
<keyword evidence="1 4" id="KW-0349">Heme</keyword>
<dbReference type="SUPFAM" id="SSF46626">
    <property type="entry name" value="Cytochrome c"/>
    <property type="match status" value="1"/>
</dbReference>
<dbReference type="Pfam" id="PF00754">
    <property type="entry name" value="F5_F8_type_C"/>
    <property type="match status" value="1"/>
</dbReference>
<dbReference type="InterPro" id="IPR051395">
    <property type="entry name" value="Cytochrome_c_Peroxidase/MauG"/>
</dbReference>
<keyword evidence="3 4" id="KW-0408">Iron</keyword>
<dbReference type="InterPro" id="IPR008979">
    <property type="entry name" value="Galactose-bd-like_sf"/>
</dbReference>
<feature type="compositionally biased region" description="Acidic residues" evidence="5">
    <location>
        <begin position="56"/>
        <end position="65"/>
    </location>
</feature>
<name>A0ABT2FS16_9GAMM</name>
<sequence>MELHLLTENQVYLRSKIRWAIMLPLLSSLLTGCGGGDDNAEVAPQPAPPVTTPEPEPGETPDPEPGDTPVTPVPEDENLPPLEAPALTSAVPLPRADAPSLPPPPASLRLPADFQVGQQRQAAKSTRSAVIAATEAALITPVAATSSGDENDTNTAAKAIDGDLQSRWESAWNNTEIDPDAAWLQFDFGSKTAIGYMKLLWERAHATEYAIYISDDAESWYQLRYVVDAQGDTEQFYNLGIYARYLRLQGISRATQYGYSLFEAEFRAPAADNSLLPLATSAIAFPMSGAGLTPLPQFAEPIESTQFSLPDGRLVTRFGMVGRSRHARERGEDWNEMGYGVNDTVDAAGNPRDKGPGAHLNFVANYFQLRTWGVEIIDDSNVAGVLHPKLVVNQYFQQPQKGGGHVFVRGFDNPYVTGYGWMSPGDLLDDSTYLTDGAPCPVVAKPANGALLRPDSGYNDVIGANDGCSVLFDTFPGHRDNSPDANGVMAPNGTTIDARPLVKGDVLEFSSSFFTTREIMDAAGDRHGYRYYTNEMTYVMGQGLRPWYGVQPRLKNQPLPVETLQGGTGSISYDYADNAAFMFQQPHTTIAMENMQRFVEGRRWIHTNLWTGEHNEADNDRNDAGMQLQGPRFNQSSCFGCHINNGRSAAPTVINQRLDTMAVRTAESTAAGTYWPDSHYGVAVQMNARLTTSGAAENWGNAVWLAGFEYSSAVLGDGTVVELRKPKVAFEGPTPAVYSVRSAQPMIGMGLLEAIPDAEILSRVRSTPDEDGVQGVANYGYDPETGAVHLGRYGWKASKVSLRHQVTNAALLDMSVTSAAYPNRQCLAGSAHCNAAAGTEVGLAAEAVERMTQYLQLLGVPAQRSLVSGFPKGVTPLAYLDVNPESIAKGQQLFSDIRCNSCHVVELQTGATSEFAEVRNQTIKPYTDLLLHDMGDELADDFEEGLARGNMWRTSPLWGIGYTEYVAAGTPVGYLHDSRARNLTEAILWHGGEGEASKQRFAALTAQERQDLLTFLKSL</sequence>
<dbReference type="PROSITE" id="PS51007">
    <property type="entry name" value="CYTC"/>
    <property type="match status" value="1"/>
</dbReference>
<dbReference type="Gene3D" id="2.60.120.260">
    <property type="entry name" value="Galactose-binding domain-like"/>
    <property type="match status" value="1"/>
</dbReference>
<organism evidence="8 9">
    <name type="scientific">Shewanella electrica</name>
    <dbReference type="NCBI Taxonomy" id="515560"/>
    <lineage>
        <taxon>Bacteria</taxon>
        <taxon>Pseudomonadati</taxon>
        <taxon>Pseudomonadota</taxon>
        <taxon>Gammaproteobacteria</taxon>
        <taxon>Alteromonadales</taxon>
        <taxon>Shewanellaceae</taxon>
        <taxon>Shewanella</taxon>
    </lineage>
</organism>
<feature type="domain" description="Cytochrome c" evidence="7">
    <location>
        <begin position="885"/>
        <end position="1019"/>
    </location>
</feature>
<proteinExistence type="predicted"/>
<evidence type="ECO:0000259" key="7">
    <source>
        <dbReference type="PROSITE" id="PS51007"/>
    </source>
</evidence>
<dbReference type="Gene3D" id="1.10.760.10">
    <property type="entry name" value="Cytochrome c-like domain"/>
    <property type="match status" value="1"/>
</dbReference>
<dbReference type="Pfam" id="PF06537">
    <property type="entry name" value="DHOR"/>
    <property type="match status" value="1"/>
</dbReference>